<evidence type="ECO:0000313" key="2">
    <source>
        <dbReference type="Proteomes" id="UP001638806"/>
    </source>
</evidence>
<name>A0ACC4DWB0_PURLI</name>
<protein>
    <submittedName>
        <fullName evidence="1">Uncharacterized protein</fullName>
    </submittedName>
</protein>
<evidence type="ECO:0000313" key="1">
    <source>
        <dbReference type="EMBL" id="KAL3959615.1"/>
    </source>
</evidence>
<sequence length="108" mass="11654">MHRAASFSPVAMLDTPLPEGRGGSRGRAFRRLEADVERPSARRCIVREGRVGVETERGLDASLLLGRMIGRVPVDFSLNAVACPAWRSGPTWPSAPSKEVRSGVRGVS</sequence>
<gene>
    <name evidence="1" type="ORF">ACCO45_004732</name>
</gene>
<comment type="caution">
    <text evidence="1">The sequence shown here is derived from an EMBL/GenBank/DDBJ whole genome shotgun (WGS) entry which is preliminary data.</text>
</comment>
<keyword evidence="2" id="KW-1185">Reference proteome</keyword>
<dbReference type="Proteomes" id="UP001638806">
    <property type="component" value="Unassembled WGS sequence"/>
</dbReference>
<proteinExistence type="predicted"/>
<accession>A0ACC4DWB0</accession>
<organism evidence="1 2">
    <name type="scientific">Purpureocillium lilacinum</name>
    <name type="common">Paecilomyces lilacinus</name>
    <dbReference type="NCBI Taxonomy" id="33203"/>
    <lineage>
        <taxon>Eukaryota</taxon>
        <taxon>Fungi</taxon>
        <taxon>Dikarya</taxon>
        <taxon>Ascomycota</taxon>
        <taxon>Pezizomycotina</taxon>
        <taxon>Sordariomycetes</taxon>
        <taxon>Hypocreomycetidae</taxon>
        <taxon>Hypocreales</taxon>
        <taxon>Ophiocordycipitaceae</taxon>
        <taxon>Purpureocillium</taxon>
    </lineage>
</organism>
<dbReference type="EMBL" id="JBGNUJ010000004">
    <property type="protein sequence ID" value="KAL3959615.1"/>
    <property type="molecule type" value="Genomic_DNA"/>
</dbReference>
<reference evidence="1" key="1">
    <citation type="submission" date="2024-12" db="EMBL/GenBank/DDBJ databases">
        <title>Comparative genomics and development of molecular markers within Purpureocillium lilacinum and among Purpureocillium species.</title>
        <authorList>
            <person name="Yeh Z.-Y."/>
            <person name="Ni N.-T."/>
            <person name="Lo P.-H."/>
            <person name="Mushyakhwo K."/>
            <person name="Lin C.-F."/>
            <person name="Nai Y.-S."/>
        </authorList>
    </citation>
    <scope>NUCLEOTIDE SEQUENCE</scope>
    <source>
        <strain evidence="1">NCHU-NPUST-175</strain>
    </source>
</reference>